<dbReference type="OrthoDB" id="5120845at2"/>
<gene>
    <name evidence="1" type="ORF">SAMN05216282_1407</name>
</gene>
<sequence length="86" mass="9643">MTSPDAENVVYTAEFMDGPLEGQTDTRVLLHGKHDARISMLAAVGGMESLFWYDEVDSRDVQGRAHVRYRFDAGDSDPFESTEETD</sequence>
<name>A0A1G9HVU4_9MICO</name>
<evidence type="ECO:0000313" key="2">
    <source>
        <dbReference type="Proteomes" id="UP000198701"/>
    </source>
</evidence>
<proteinExistence type="predicted"/>
<dbReference type="Proteomes" id="UP000198701">
    <property type="component" value="Unassembled WGS sequence"/>
</dbReference>
<dbReference type="EMBL" id="FNFU01000040">
    <property type="protein sequence ID" value="SDL17090.1"/>
    <property type="molecule type" value="Genomic_DNA"/>
</dbReference>
<evidence type="ECO:0000313" key="1">
    <source>
        <dbReference type="EMBL" id="SDL17090.1"/>
    </source>
</evidence>
<accession>A0A1G9HVU4</accession>
<protein>
    <submittedName>
        <fullName evidence="1">Uncharacterized protein</fullName>
    </submittedName>
</protein>
<dbReference type="STRING" id="386301.SAMN05216282_1407"/>
<keyword evidence="2" id="KW-1185">Reference proteome</keyword>
<dbReference type="AlphaFoldDB" id="A0A1G9HVU4"/>
<organism evidence="1 2">
    <name type="scientific">Cryobacterium psychrotolerans</name>
    <dbReference type="NCBI Taxonomy" id="386301"/>
    <lineage>
        <taxon>Bacteria</taxon>
        <taxon>Bacillati</taxon>
        <taxon>Actinomycetota</taxon>
        <taxon>Actinomycetes</taxon>
        <taxon>Micrococcales</taxon>
        <taxon>Microbacteriaceae</taxon>
        <taxon>Cryobacterium</taxon>
    </lineage>
</organism>
<reference evidence="1 2" key="1">
    <citation type="submission" date="2016-10" db="EMBL/GenBank/DDBJ databases">
        <authorList>
            <person name="de Groot N.N."/>
        </authorList>
    </citation>
    <scope>NUCLEOTIDE SEQUENCE [LARGE SCALE GENOMIC DNA]</scope>
    <source>
        <strain evidence="1 2">CGMCC 1.5382</strain>
    </source>
</reference>
<dbReference type="RefSeq" id="WP_092325375.1">
    <property type="nucleotide sequence ID" value="NZ_FNFU01000040.1"/>
</dbReference>